<name>A0ACB9YBS6_PLABR</name>
<organism evidence="1 2">
    <name type="scientific">Plasmodium brasilianum</name>
    <dbReference type="NCBI Taxonomy" id="5824"/>
    <lineage>
        <taxon>Eukaryota</taxon>
        <taxon>Sar</taxon>
        <taxon>Alveolata</taxon>
        <taxon>Apicomplexa</taxon>
        <taxon>Aconoidasida</taxon>
        <taxon>Haemosporida</taxon>
        <taxon>Plasmodiidae</taxon>
        <taxon>Plasmodium</taxon>
        <taxon>Plasmodium (Plasmodium)</taxon>
    </lineage>
</organism>
<keyword evidence="2" id="KW-1185">Reference proteome</keyword>
<gene>
    <name evidence="1" type="ORF">MKS88_002338</name>
</gene>
<sequence length="749" mass="88971">MNKENTKKLISIINVLDKLSEHNEGKDESCHKLKSFFSSEFSKTYDSLENEKSLFPLYYEKDKLDSNVNKIINEIKTTKSFFYFNKSNSQEKEESENSDKKYNTTKSCHLNDGGEIYNKEYNIDENINNSYEHFNGTSLDIMNSAVLGGKESLKKTNYTDKINKTFSSSYDEFSFIKLQTGSFMSKRNSLNMFRNYFSDTELLSFNNCYKKKRNLKRMLRKRETVKCNNVKLNVNSIKKSEFIANPKKYKTIRGNMDEDEYLDHNDIGQLLEKILEHLNINLKKTVSRYAKEINKLNKTNYTLNNKLETAVENNDEQEQEIRDLNKRISQITEQKTEMNKIIESYEFRISNSKKLKNEQQSDGKQRNALEQDIKNLKRELNIANSLNDKIINEKLLLQEKIKKKNNKIRMEKNKLRTANDLILEKSNLLLQLQLANGIHAPSKGCKERERTIPCKTKKKIINRYRSDTILDNYERIKNKLFESNEKCYFLSKTNLELFKGLNIKKKKIDILNKKMSYLKYFMKAKEKLNNQHSQELKKEYKNEVENSHNSDCSSEKEEIKKLICEKKEFTEVNEYEEHKLDNKQKERIKSLEKILNSITNEHNLLKKKYEMLYKKYLRLLKKNTCKNKDFTFIEKKKEDISPAVDVIHSFYLKKKENNLKKNYQRGNKLINYIKGKVIDKKHVRIGKFRNYKEYNDYGDIEFYISNQILRWININEITDIRYIYSYGNATVPTTIAHNGNSYDCYNCKC</sequence>
<dbReference type="Proteomes" id="UP001056978">
    <property type="component" value="Chromosome 8"/>
</dbReference>
<reference evidence="1" key="1">
    <citation type="submission" date="2022-06" db="EMBL/GenBank/DDBJ databases">
        <title>The First Complete Genome of the Simian Malaria Parasite Plasmodium brasilianum.</title>
        <authorList>
            <person name="Bajic M."/>
            <person name="Ravishankar S."/>
        </authorList>
    </citation>
    <scope>NUCLEOTIDE SEQUENCE</scope>
    <source>
        <strain evidence="1">Bolivian I</strain>
    </source>
</reference>
<dbReference type="EMBL" id="CM043776">
    <property type="protein sequence ID" value="KAI4838829.1"/>
    <property type="molecule type" value="Genomic_DNA"/>
</dbReference>
<comment type="caution">
    <text evidence="1">The sequence shown here is derived from an EMBL/GenBank/DDBJ whole genome shotgun (WGS) entry which is preliminary data.</text>
</comment>
<proteinExistence type="predicted"/>
<evidence type="ECO:0000313" key="2">
    <source>
        <dbReference type="Proteomes" id="UP001056978"/>
    </source>
</evidence>
<accession>A0ACB9YBS6</accession>
<protein>
    <submittedName>
        <fullName evidence="1">Uncharacterized protein</fullName>
    </submittedName>
</protein>
<evidence type="ECO:0000313" key="1">
    <source>
        <dbReference type="EMBL" id="KAI4838829.1"/>
    </source>
</evidence>